<feature type="transmembrane region" description="Helical" evidence="8">
    <location>
        <begin position="99"/>
        <end position="120"/>
    </location>
</feature>
<dbReference type="Proteomes" id="UP000320475">
    <property type="component" value="Unassembled WGS sequence"/>
</dbReference>
<gene>
    <name evidence="9" type="ORF">SeLEV6574_g00426</name>
</gene>
<accession>A0A507DHZ9</accession>
<keyword evidence="7 8" id="KW-0472">Membrane</keyword>
<comment type="caution">
    <text evidence="9">The sequence shown here is derived from an EMBL/GenBank/DDBJ whole genome shotgun (WGS) entry which is preliminary data.</text>
</comment>
<evidence type="ECO:0000313" key="9">
    <source>
        <dbReference type="EMBL" id="TPX51203.1"/>
    </source>
</evidence>
<dbReference type="EMBL" id="QEAM01000007">
    <property type="protein sequence ID" value="TPX51203.1"/>
    <property type="molecule type" value="Genomic_DNA"/>
</dbReference>
<reference evidence="9 10" key="1">
    <citation type="journal article" date="2019" name="Sci. Rep.">
        <title>Comparative genomics of chytrid fungi reveal insights into the obligate biotrophic and pathogenic lifestyle of Synchytrium endobioticum.</title>
        <authorList>
            <person name="van de Vossenberg B.T.L.H."/>
            <person name="Warris S."/>
            <person name="Nguyen H.D.T."/>
            <person name="van Gent-Pelzer M.P.E."/>
            <person name="Joly D.L."/>
            <person name="van de Geest H.C."/>
            <person name="Bonants P.J.M."/>
            <person name="Smith D.S."/>
            <person name="Levesque C.A."/>
            <person name="van der Lee T.A.J."/>
        </authorList>
    </citation>
    <scope>NUCLEOTIDE SEQUENCE [LARGE SCALE GENOMIC DNA]</scope>
    <source>
        <strain evidence="9 10">LEV6574</strain>
    </source>
</reference>
<evidence type="ECO:0000256" key="5">
    <source>
        <dbReference type="ARBA" id="ARBA00022824"/>
    </source>
</evidence>
<name>A0A507DHZ9_9FUNG</name>
<dbReference type="Pfam" id="PF06699">
    <property type="entry name" value="PIG-F"/>
    <property type="match status" value="1"/>
</dbReference>
<dbReference type="AlphaFoldDB" id="A0A507DHZ9"/>
<evidence type="ECO:0000256" key="1">
    <source>
        <dbReference type="ARBA" id="ARBA00004477"/>
    </source>
</evidence>
<dbReference type="GO" id="GO:0006506">
    <property type="term" value="P:GPI anchor biosynthetic process"/>
    <property type="evidence" value="ECO:0007669"/>
    <property type="project" value="UniProtKB-UniPathway"/>
</dbReference>
<feature type="transmembrane region" description="Helical" evidence="8">
    <location>
        <begin position="132"/>
        <end position="152"/>
    </location>
</feature>
<evidence type="ECO:0000256" key="4">
    <source>
        <dbReference type="ARBA" id="ARBA00022692"/>
    </source>
</evidence>
<evidence type="ECO:0000256" key="6">
    <source>
        <dbReference type="ARBA" id="ARBA00022989"/>
    </source>
</evidence>
<feature type="transmembrane region" description="Helical" evidence="8">
    <location>
        <begin position="205"/>
        <end position="225"/>
    </location>
</feature>
<evidence type="ECO:0000256" key="7">
    <source>
        <dbReference type="ARBA" id="ARBA00023136"/>
    </source>
</evidence>
<evidence type="ECO:0000313" key="10">
    <source>
        <dbReference type="Proteomes" id="UP000320475"/>
    </source>
</evidence>
<dbReference type="VEuPathDB" id="FungiDB:SeMB42_g05177"/>
<sequence>MPSHHRRRRRLVTLGVDILIFVYYIRHFLTSHARRLETLYMLNLWFYAIRIFYFCLIVGGKENVATSSPTSNIKPSSNTMRPALGTLTALPGHQTITHVMYCITITFTGTVGLVSLLVLYGLPLFDKVEPTWLASIFIASLVILPAANALAAGEASWTRLLSFRPETNDEKTLLYTFIACLVGMWVGGFAMPLDWNQPWQVWPAPTYLGGFLGYSLATLFTSVVYTI</sequence>
<organism evidence="9 10">
    <name type="scientific">Synchytrium endobioticum</name>
    <dbReference type="NCBI Taxonomy" id="286115"/>
    <lineage>
        <taxon>Eukaryota</taxon>
        <taxon>Fungi</taxon>
        <taxon>Fungi incertae sedis</taxon>
        <taxon>Chytridiomycota</taxon>
        <taxon>Chytridiomycota incertae sedis</taxon>
        <taxon>Chytridiomycetes</taxon>
        <taxon>Synchytriales</taxon>
        <taxon>Synchytriaceae</taxon>
        <taxon>Synchytrium</taxon>
    </lineage>
</organism>
<feature type="transmembrane region" description="Helical" evidence="8">
    <location>
        <begin position="12"/>
        <end position="29"/>
    </location>
</feature>
<dbReference type="OrthoDB" id="2112445at2759"/>
<keyword evidence="4 8" id="KW-0812">Transmembrane</keyword>
<evidence type="ECO:0000256" key="2">
    <source>
        <dbReference type="ARBA" id="ARBA00004687"/>
    </source>
</evidence>
<feature type="transmembrane region" description="Helical" evidence="8">
    <location>
        <begin position="41"/>
        <end position="59"/>
    </location>
</feature>
<evidence type="ECO:0000256" key="8">
    <source>
        <dbReference type="SAM" id="Phobius"/>
    </source>
</evidence>
<comment type="pathway">
    <text evidence="2">Glycolipid biosynthesis; glycosylphosphatidylinositol-anchor biosynthesis.</text>
</comment>
<evidence type="ECO:0008006" key="11">
    <source>
        <dbReference type="Google" id="ProtNLM"/>
    </source>
</evidence>
<keyword evidence="6 8" id="KW-1133">Transmembrane helix</keyword>
<evidence type="ECO:0000256" key="3">
    <source>
        <dbReference type="ARBA" id="ARBA00022502"/>
    </source>
</evidence>
<keyword evidence="5" id="KW-0256">Endoplasmic reticulum</keyword>
<dbReference type="UniPathway" id="UPA00196"/>
<feature type="transmembrane region" description="Helical" evidence="8">
    <location>
        <begin position="173"/>
        <end position="193"/>
    </location>
</feature>
<comment type="subcellular location">
    <subcellularLocation>
        <location evidence="1">Endoplasmic reticulum membrane</location>
        <topology evidence="1">Multi-pass membrane protein</topology>
    </subcellularLocation>
</comment>
<dbReference type="GO" id="GO:0005789">
    <property type="term" value="C:endoplasmic reticulum membrane"/>
    <property type="evidence" value="ECO:0007669"/>
    <property type="project" value="UniProtKB-SubCell"/>
</dbReference>
<keyword evidence="3" id="KW-0337">GPI-anchor biosynthesis</keyword>
<proteinExistence type="predicted"/>
<dbReference type="InterPro" id="IPR009580">
    <property type="entry name" value="GPI_biosynthesis_protein_Pig-F"/>
</dbReference>
<protein>
    <recommendedName>
        <fullName evidence="11">Glycosylphosphatidylinositol anchor biosynthesis protein 11</fullName>
    </recommendedName>
</protein>